<keyword evidence="1" id="KW-0067">ATP-binding</keyword>
<evidence type="ECO:0000313" key="2">
    <source>
        <dbReference type="Proteomes" id="UP001156215"/>
    </source>
</evidence>
<dbReference type="InterPro" id="IPR027417">
    <property type="entry name" value="P-loop_NTPase"/>
</dbReference>
<dbReference type="Proteomes" id="UP001156215">
    <property type="component" value="Chromosome"/>
</dbReference>
<proteinExistence type="predicted"/>
<name>A0A9E9LVB1_9BURK</name>
<keyword evidence="1" id="KW-0547">Nucleotide-binding</keyword>
<keyword evidence="2" id="KW-1185">Reference proteome</keyword>
<dbReference type="SUPFAM" id="SSF52540">
    <property type="entry name" value="P-loop containing nucleoside triphosphate hydrolases"/>
    <property type="match status" value="1"/>
</dbReference>
<accession>A0A9E9LVB1</accession>
<dbReference type="GO" id="GO:0005524">
    <property type="term" value="F:ATP binding"/>
    <property type="evidence" value="ECO:0007669"/>
    <property type="project" value="UniProtKB-KW"/>
</dbReference>
<evidence type="ECO:0000313" key="1">
    <source>
        <dbReference type="EMBL" id="WAW10370.1"/>
    </source>
</evidence>
<reference evidence="1" key="1">
    <citation type="journal article" date="2022" name="Front. Microbiol.">
        <title>New perspectives on an old grouping: The genomic and phenotypic variability of Oxalobacter formigenes and the implications for calcium oxalate stone prevention.</title>
        <authorList>
            <person name="Chmiel J.A."/>
            <person name="Carr C."/>
            <person name="Stuivenberg G.A."/>
            <person name="Venema R."/>
            <person name="Chanyi R.M."/>
            <person name="Al K.F."/>
            <person name="Giguere D."/>
            <person name="Say H."/>
            <person name="Akouris P.P."/>
            <person name="Dominguez Romero S.A."/>
            <person name="Kwong A."/>
            <person name="Tai V."/>
            <person name="Koval S.F."/>
            <person name="Razvi H."/>
            <person name="Bjazevic J."/>
            <person name="Burton J.P."/>
        </authorList>
    </citation>
    <scope>NUCLEOTIDE SEQUENCE</scope>
    <source>
        <strain evidence="1">WoOx3</strain>
    </source>
</reference>
<dbReference type="EMBL" id="CP098242">
    <property type="protein sequence ID" value="WAW10370.1"/>
    <property type="molecule type" value="Genomic_DNA"/>
</dbReference>
<protein>
    <submittedName>
        <fullName evidence="1">ATP-binding protein</fullName>
    </submittedName>
</protein>
<dbReference type="KEGG" id="ovb:NB640_01505"/>
<gene>
    <name evidence="1" type="ORF">NB640_01505</name>
</gene>
<dbReference type="RefSeq" id="WP_269309382.1">
    <property type="nucleotide sequence ID" value="NZ_CP098242.1"/>
</dbReference>
<organism evidence="1 2">
    <name type="scientific">Oxalobacter vibrioformis</name>
    <dbReference type="NCBI Taxonomy" id="933080"/>
    <lineage>
        <taxon>Bacteria</taxon>
        <taxon>Pseudomonadati</taxon>
        <taxon>Pseudomonadota</taxon>
        <taxon>Betaproteobacteria</taxon>
        <taxon>Burkholderiales</taxon>
        <taxon>Oxalobacteraceae</taxon>
        <taxon>Oxalobacter</taxon>
    </lineage>
</organism>
<dbReference type="Gene3D" id="3.40.50.300">
    <property type="entry name" value="P-loop containing nucleotide triphosphate hydrolases"/>
    <property type="match status" value="1"/>
</dbReference>
<sequence>MKTIRIFLSSPGDCKDERTSVHELAKELNQNPVFGNFIQLEVIAWDWNYGIPLEAHYSPQTSVNAFLPVPESCEIFVGIFRYRFGSPLPKTEYRKPDGSPFLSGSEYEFHRAWNARRRGTFYPYLLVYRLNDADTAEYPDAQQYQHLQHFFSNSPFKENESWTGSYNRFANTAEFKEQLRQHLQHIIRQWRPGSRLPLDEWMKRQALRLTSDAGPRYTADAHVKTEIDTVFDWLLSRQDAIHEFDRALAGVWKKIPDEKTFSKFRSKMTAIATNLRGDPYWEKSLDLDFIANTLEELEIFTWAYLKEIDDASNGKKKTHTENYEYYRLEQLAFDSRKTYTLIKEFAPFYQKRILLLTGPAGQGKTHTLLHEIHRILEDGGIAVGILGHTLSNTGDLWPAILQRLDYQGTLTEFLDDLENTAASKGKRALLVFDALNETPNRSRWKSQLSGMISEILVRPHLVLAMSVRSDYLSIVLPAHNGTPNWAELQHSGFSNIGVDALLAYCAYYDVKAPVAPPIGELGNPLYVQLLVKSLQGKKDTTHWLPSWLDVWEAWIARLEDDAVEKLERNDPSRPTPIRRTLNRLTQTMLDTGRFALSRNQADQIAKKISGLDGVIGYLCSAGALIDRIDDADEEIIEFGFERLSDTFLIDRLIRHLFEKLSSPNEKRLALLKALSTDGVLYPLAANEYIDHPLAYHRQGLLAALCLAAPQQIGTEMPILIPIEPLNPLSDKRVDWELRDAFIDSIRWRNRPEEFGLPTNELWELWQKTHTLHQEAELDELIRLALIPAHPFAMENLLHPWLLEMPSMAERDAAWSIHLTPLWFDESSTLKIFVIWASKAILDGVNADVALPAARLLTWTTATSQRGLRLHAMRGLTRLLAACPQILEKFLPDFLSVDDAYVLESVLLAVKGIVGGGNAPNEAYHAARLVYESQFQEGNARWCHLTIRHYARQIVKIAHEQYGFTKADLNLLSPPYQSSLSLEELPDKNSLMEKNQSNGFRSIIRSCFMGDFYWYVMGATSGGKNFSSTPLVNSNEPSRFYNEGDDIGRVKRLDIFDIPLAARYVVWNCLQLGWTAERFDEFDKGPYVSNHGRISEEGRTERIGKKYQWISWQTMLGFLADNYEMTPKYGNETKPYDNPHQIYYIETHDPSRWLYTITRQAIPHRSDQFSKICSLSPWPLPDEKDIKRWIESPSHDLRPSDIVHTIPTLPEEWGEGPWLRVAVDSIWKSEFAPGQWEKGYEYLADIWWQIWPVLIRSDDMGRLLKQLDRKPVQEKLAGLGRLDPDQDWNASIIDWPNLKGDFDRSFGKDRYADGWLPIPWMPLVGSCGHPDKRDEHRPTLLPWPRLFREWGLTMDLHRGIILHENDIVFGLTSWIFDEENTLFARTDKLNSLLNTSGYSLIWHLRGERRAFLDIGNPHKSNRAWADYHGISSLGRDGMMNVLWLEKKVL</sequence>